<gene>
    <name evidence="1" type="ORF">SDC9_107662</name>
</gene>
<sequence>MRRRDHVGHQAQHRRMHRVIQMGHRLVGAVDGQRVLHQVIGADRQEIKVFEEAAHHQRRRRHLDHGAHLQRAIGHSARVKFGAGHVELGERLLDLAHTREHGEQQVHRPVHRRTQNGAQLGAEHGGVRKAPADGAQAQRRVERRALAVPLLQRLVGANVDGANGHRRALHALQRLAVRSVLLVLVGQLAYAAHEQKLGAKQAHARRPAAQRGLAIGRTLDVGQQLNGLAVERDRRRVPQPRKALALQRHLALTKTVFFENDG</sequence>
<accession>A0A645B6Y1</accession>
<dbReference type="AlphaFoldDB" id="A0A645B6Y1"/>
<protein>
    <submittedName>
        <fullName evidence="1">Uncharacterized protein</fullName>
    </submittedName>
</protein>
<proteinExistence type="predicted"/>
<comment type="caution">
    <text evidence="1">The sequence shown here is derived from an EMBL/GenBank/DDBJ whole genome shotgun (WGS) entry which is preliminary data.</text>
</comment>
<name>A0A645B6Y1_9ZZZZ</name>
<organism evidence="1">
    <name type="scientific">bioreactor metagenome</name>
    <dbReference type="NCBI Taxonomy" id="1076179"/>
    <lineage>
        <taxon>unclassified sequences</taxon>
        <taxon>metagenomes</taxon>
        <taxon>ecological metagenomes</taxon>
    </lineage>
</organism>
<reference evidence="1" key="1">
    <citation type="submission" date="2019-08" db="EMBL/GenBank/DDBJ databases">
        <authorList>
            <person name="Kucharzyk K."/>
            <person name="Murdoch R.W."/>
            <person name="Higgins S."/>
            <person name="Loffler F."/>
        </authorList>
    </citation>
    <scope>NUCLEOTIDE SEQUENCE</scope>
</reference>
<dbReference type="EMBL" id="VSSQ01017997">
    <property type="protein sequence ID" value="MPM60808.1"/>
    <property type="molecule type" value="Genomic_DNA"/>
</dbReference>
<evidence type="ECO:0000313" key="1">
    <source>
        <dbReference type="EMBL" id="MPM60808.1"/>
    </source>
</evidence>